<organism evidence="2 3">
    <name type="scientific">Cohnella kolymensis</name>
    <dbReference type="NCBI Taxonomy" id="1590652"/>
    <lineage>
        <taxon>Bacteria</taxon>
        <taxon>Bacillati</taxon>
        <taxon>Bacillota</taxon>
        <taxon>Bacilli</taxon>
        <taxon>Bacillales</taxon>
        <taxon>Paenibacillaceae</taxon>
        <taxon>Cohnella</taxon>
    </lineage>
</organism>
<evidence type="ECO:0000256" key="1">
    <source>
        <dbReference type="SAM" id="Phobius"/>
    </source>
</evidence>
<keyword evidence="3" id="KW-1185">Reference proteome</keyword>
<dbReference type="Proteomes" id="UP000054526">
    <property type="component" value="Unassembled WGS sequence"/>
</dbReference>
<comment type="caution">
    <text evidence="2">The sequence shown here is derived from an EMBL/GenBank/DDBJ whole genome shotgun (WGS) entry which is preliminary data.</text>
</comment>
<dbReference type="RefSeq" id="WP_041062566.1">
    <property type="nucleotide sequence ID" value="NZ_JXAL01000016.1"/>
</dbReference>
<accession>A0ABR5A491</accession>
<gene>
    <name evidence="2" type="ORF">SD71_10740</name>
</gene>
<sequence length="67" mass="7774">MDYLQGLLTGAVFSALIFLYLQSRKPKPAKHDEPDPEVKRKAKETHEHFQSLMNYDVSQALERKKVT</sequence>
<keyword evidence="1" id="KW-0472">Membrane</keyword>
<reference evidence="2 3" key="1">
    <citation type="submission" date="2014-12" db="EMBL/GenBank/DDBJ databases">
        <title>Draft genome sequence of Cohnella kolymensis strain B-2846.</title>
        <authorList>
            <person name="Karlyshev A.V."/>
            <person name="Kudryashova E.B."/>
        </authorList>
    </citation>
    <scope>NUCLEOTIDE SEQUENCE [LARGE SCALE GENOMIC DNA]</scope>
    <source>
        <strain evidence="2 3">VKM B-2846</strain>
    </source>
</reference>
<feature type="transmembrane region" description="Helical" evidence="1">
    <location>
        <begin position="6"/>
        <end position="21"/>
    </location>
</feature>
<keyword evidence="1" id="KW-0812">Transmembrane</keyword>
<proteinExistence type="predicted"/>
<evidence type="ECO:0000313" key="3">
    <source>
        <dbReference type="Proteomes" id="UP000054526"/>
    </source>
</evidence>
<keyword evidence="1" id="KW-1133">Transmembrane helix</keyword>
<dbReference type="EMBL" id="JXAL01000016">
    <property type="protein sequence ID" value="KIL35861.1"/>
    <property type="molecule type" value="Genomic_DNA"/>
</dbReference>
<protein>
    <submittedName>
        <fullName evidence="2">Uncharacterized protein</fullName>
    </submittedName>
</protein>
<name>A0ABR5A491_9BACL</name>
<evidence type="ECO:0000313" key="2">
    <source>
        <dbReference type="EMBL" id="KIL35861.1"/>
    </source>
</evidence>